<sequence>MFRKRLLRTIILGVALGVMGGLTVAQQAQAASSVEKADFEIQPIMPEGQVDTSLNYFDVKFKPGTTHTIKMRVQNFTDKKITVKNEFQNSMTQMGGDMKFQTATNGLDPSAKVPLTTIGAVRKSDRVIHLGPEETTVIQATIKMPDRKLNGMIAGGWHFIEYRGNSTKDQTISSNYAYLIGVNLQGSHYKVYPELKYASTKPILYNRRPAMGIKLRNTQPMVLRNVHFKAVVAKQGLFADKRLYEKTGSSIAPNSSVTLPISWEYNNMKPGKYTVSVKVTGENLWNKLPMSWTFKKHFKVTRAAATSLNKRSVQRPTNKWLYVMAANGVLLLVAAYGLYRVIRIG</sequence>
<keyword evidence="2" id="KW-0732">Signal</keyword>
<proteinExistence type="predicted"/>
<evidence type="ECO:0000313" key="6">
    <source>
        <dbReference type="Proteomes" id="UP000050823"/>
    </source>
</evidence>
<protein>
    <recommendedName>
        <fullName evidence="7">DUF3324 domain-containing protein</fullName>
    </recommendedName>
</protein>
<reference evidence="5 6" key="1">
    <citation type="journal article" date="2015" name="Genome Announc.">
        <title>Expanding the biotechnology potential of lactobacilli through comparative genomics of 213 strains and associated genera.</title>
        <authorList>
            <person name="Sun Z."/>
            <person name="Harris H.M."/>
            <person name="McCann A."/>
            <person name="Guo C."/>
            <person name="Argimon S."/>
            <person name="Zhang W."/>
            <person name="Yang X."/>
            <person name="Jeffery I.B."/>
            <person name="Cooney J.C."/>
            <person name="Kagawa T.F."/>
            <person name="Liu W."/>
            <person name="Song Y."/>
            <person name="Salvetti E."/>
            <person name="Wrobel A."/>
            <person name="Rasinkangas P."/>
            <person name="Parkhill J."/>
            <person name="Rea M.C."/>
            <person name="O'Sullivan O."/>
            <person name="Ritari J."/>
            <person name="Douillard F.P."/>
            <person name="Paul Ross R."/>
            <person name="Yang R."/>
            <person name="Briner A.E."/>
            <person name="Felis G.E."/>
            <person name="de Vos W.M."/>
            <person name="Barrangou R."/>
            <person name="Klaenhammer T.R."/>
            <person name="Caufield P.W."/>
            <person name="Cui Y."/>
            <person name="Zhang H."/>
            <person name="O'Toole P.W."/>
        </authorList>
    </citation>
    <scope>NUCLEOTIDE SEQUENCE [LARGE SCALE GENOMIC DNA]</scope>
    <source>
        <strain evidence="5 6">DSM 20719</strain>
    </source>
</reference>
<feature type="chain" id="PRO_5041700965" description="DUF3324 domain-containing protein" evidence="2">
    <location>
        <begin position="31"/>
        <end position="345"/>
    </location>
</feature>
<feature type="domain" description="WxL Interacting Protein peptidoglycan binding" evidence="3">
    <location>
        <begin position="39"/>
        <end position="160"/>
    </location>
</feature>
<feature type="transmembrane region" description="Helical" evidence="1">
    <location>
        <begin position="320"/>
        <end position="339"/>
    </location>
</feature>
<dbReference type="Pfam" id="PF11797">
    <property type="entry name" value="WxLIP_HBD"/>
    <property type="match status" value="1"/>
</dbReference>
<name>A0AA89KYI0_9LACO</name>
<dbReference type="EMBL" id="AYZB01000002">
    <property type="protein sequence ID" value="KRM24415.1"/>
    <property type="molecule type" value="Genomic_DNA"/>
</dbReference>
<dbReference type="AlphaFoldDB" id="A0AA89KYI0"/>
<evidence type="ECO:0000256" key="1">
    <source>
        <dbReference type="SAM" id="Phobius"/>
    </source>
</evidence>
<dbReference type="Pfam" id="PF06030">
    <property type="entry name" value="WxLIP_PGBD"/>
    <property type="match status" value="1"/>
</dbReference>
<keyword evidence="1" id="KW-0472">Membrane</keyword>
<keyword evidence="1" id="KW-1133">Transmembrane helix</keyword>
<evidence type="ECO:0000256" key="2">
    <source>
        <dbReference type="SAM" id="SignalP"/>
    </source>
</evidence>
<organism evidence="5 6">
    <name type="scientific">Latilactobacillus graminis DSM 20719</name>
    <dbReference type="NCBI Taxonomy" id="1423752"/>
    <lineage>
        <taxon>Bacteria</taxon>
        <taxon>Bacillati</taxon>
        <taxon>Bacillota</taxon>
        <taxon>Bacilli</taxon>
        <taxon>Lactobacillales</taxon>
        <taxon>Lactobacillaceae</taxon>
        <taxon>Latilactobacillus</taxon>
    </lineage>
</organism>
<evidence type="ECO:0000313" key="5">
    <source>
        <dbReference type="EMBL" id="KRM24415.1"/>
    </source>
</evidence>
<dbReference type="Proteomes" id="UP000050823">
    <property type="component" value="Unassembled WGS sequence"/>
</dbReference>
<evidence type="ECO:0008006" key="7">
    <source>
        <dbReference type="Google" id="ProtNLM"/>
    </source>
</evidence>
<evidence type="ECO:0000259" key="4">
    <source>
        <dbReference type="Pfam" id="PF11797"/>
    </source>
</evidence>
<dbReference type="InterPro" id="IPR010317">
    <property type="entry name" value="WxLIP_PGBD"/>
</dbReference>
<evidence type="ECO:0000259" key="3">
    <source>
        <dbReference type="Pfam" id="PF06030"/>
    </source>
</evidence>
<feature type="signal peptide" evidence="2">
    <location>
        <begin position="1"/>
        <end position="30"/>
    </location>
</feature>
<keyword evidence="1" id="KW-0812">Transmembrane</keyword>
<feature type="domain" description="WxL Interacting Protein host binding" evidence="4">
    <location>
        <begin position="168"/>
        <end position="310"/>
    </location>
</feature>
<accession>A0AA89KYI0</accession>
<dbReference type="InterPro" id="IPR021759">
    <property type="entry name" value="WxLIP_HBD"/>
</dbReference>
<comment type="caution">
    <text evidence="5">The sequence shown here is derived from an EMBL/GenBank/DDBJ whole genome shotgun (WGS) entry which is preliminary data.</text>
</comment>
<gene>
    <name evidence="5" type="ORF">FC90_GL000556</name>
</gene>
<dbReference type="RefSeq" id="WP_057907477.1">
    <property type="nucleotide sequence ID" value="NZ_AYZB01000002.1"/>
</dbReference>